<evidence type="ECO:0008006" key="4">
    <source>
        <dbReference type="Google" id="ProtNLM"/>
    </source>
</evidence>
<feature type="transmembrane region" description="Helical" evidence="1">
    <location>
        <begin position="12"/>
        <end position="33"/>
    </location>
</feature>
<protein>
    <recommendedName>
        <fullName evidence="4">Superinfection exclusion protein B</fullName>
    </recommendedName>
</protein>
<organism evidence="2 3">
    <name type="scientific">Pseudohongiella nitratireducens</name>
    <dbReference type="NCBI Taxonomy" id="1768907"/>
    <lineage>
        <taxon>Bacteria</taxon>
        <taxon>Pseudomonadati</taxon>
        <taxon>Pseudomonadota</taxon>
        <taxon>Gammaproteobacteria</taxon>
        <taxon>Pseudomonadales</taxon>
        <taxon>Pseudohongiellaceae</taxon>
        <taxon>Pseudohongiella</taxon>
    </lineage>
</organism>
<dbReference type="EMBL" id="BMIY01000006">
    <property type="protein sequence ID" value="GGG60272.1"/>
    <property type="molecule type" value="Genomic_DNA"/>
</dbReference>
<gene>
    <name evidence="2" type="ORF">GCM10011403_17010</name>
</gene>
<dbReference type="RefSeq" id="WP_068812436.1">
    <property type="nucleotide sequence ID" value="NZ_BMIY01000006.1"/>
</dbReference>
<evidence type="ECO:0000313" key="2">
    <source>
        <dbReference type="EMBL" id="GGG60272.1"/>
    </source>
</evidence>
<dbReference type="OrthoDB" id="7068743at2"/>
<keyword evidence="1" id="KW-0812">Transmembrane</keyword>
<dbReference type="Proteomes" id="UP000627715">
    <property type="component" value="Unassembled WGS sequence"/>
</dbReference>
<reference evidence="2" key="2">
    <citation type="submission" date="2020-09" db="EMBL/GenBank/DDBJ databases">
        <authorList>
            <person name="Sun Q."/>
            <person name="Zhou Y."/>
        </authorList>
    </citation>
    <scope>NUCLEOTIDE SEQUENCE</scope>
    <source>
        <strain evidence="2">CGMCC 1.15425</strain>
    </source>
</reference>
<evidence type="ECO:0000313" key="3">
    <source>
        <dbReference type="Proteomes" id="UP000627715"/>
    </source>
</evidence>
<keyword evidence="1" id="KW-1133">Transmembrane helix</keyword>
<sequence>MLTEAVRSLIEVLKLAPKYLVAVALIAGALIFLPESWLQLLGLQDISTQYRAWFGLAFLVSAGICIVAIASWIINRVLNIFRRRRIQRFVIDKLNNLTEDEKQILRYYFAIGTRSNTLKVDDGVVQELVACRIIYRSAQIGNMLEGFSHNISDFAWDYIHLNPSVLQGSTNTYRTDKRDRFW</sequence>
<dbReference type="AlphaFoldDB" id="A0A917GYB9"/>
<evidence type="ECO:0000256" key="1">
    <source>
        <dbReference type="SAM" id="Phobius"/>
    </source>
</evidence>
<name>A0A917GYB9_9GAMM</name>
<keyword evidence="1" id="KW-0472">Membrane</keyword>
<dbReference type="InterPro" id="IPR025982">
    <property type="entry name" value="SieB"/>
</dbReference>
<feature type="transmembrane region" description="Helical" evidence="1">
    <location>
        <begin position="53"/>
        <end position="78"/>
    </location>
</feature>
<proteinExistence type="predicted"/>
<reference evidence="2" key="1">
    <citation type="journal article" date="2014" name="Int. J. Syst. Evol. Microbiol.">
        <title>Complete genome sequence of Corynebacterium casei LMG S-19264T (=DSM 44701T), isolated from a smear-ripened cheese.</title>
        <authorList>
            <consortium name="US DOE Joint Genome Institute (JGI-PGF)"/>
            <person name="Walter F."/>
            <person name="Albersmeier A."/>
            <person name="Kalinowski J."/>
            <person name="Ruckert C."/>
        </authorList>
    </citation>
    <scope>NUCLEOTIDE SEQUENCE</scope>
    <source>
        <strain evidence="2">CGMCC 1.15425</strain>
    </source>
</reference>
<dbReference type="Pfam" id="PF14163">
    <property type="entry name" value="SieB"/>
    <property type="match status" value="1"/>
</dbReference>
<comment type="caution">
    <text evidence="2">The sequence shown here is derived from an EMBL/GenBank/DDBJ whole genome shotgun (WGS) entry which is preliminary data.</text>
</comment>
<accession>A0A917GYB9</accession>
<keyword evidence="3" id="KW-1185">Reference proteome</keyword>